<keyword evidence="7" id="KW-1015">Disulfide bond</keyword>
<keyword evidence="3" id="KW-0964">Secreted</keyword>
<dbReference type="PROSITE" id="PS00271">
    <property type="entry name" value="THIONIN"/>
    <property type="match status" value="1"/>
</dbReference>
<feature type="signal peptide" evidence="9">
    <location>
        <begin position="1"/>
        <end position="26"/>
    </location>
</feature>
<dbReference type="GO" id="GO:0005576">
    <property type="term" value="C:extracellular region"/>
    <property type="evidence" value="ECO:0007669"/>
    <property type="project" value="UniProtKB-SubCell"/>
</dbReference>
<gene>
    <name evidence="10" type="ORF">URODEC1_LOCUS18872</name>
    <name evidence="11" type="ORF">URODEC1_LOCUS23807</name>
</gene>
<name>A0ABC8WZY3_9POAL</name>
<protein>
    <recommendedName>
        <fullName evidence="13">Acidic protein</fullName>
    </recommendedName>
</protein>
<keyword evidence="4" id="KW-0800">Toxin</keyword>
<dbReference type="GO" id="GO:0090729">
    <property type="term" value="F:toxin activity"/>
    <property type="evidence" value="ECO:0007669"/>
    <property type="project" value="UniProtKB-KW"/>
</dbReference>
<dbReference type="InterPro" id="IPR001010">
    <property type="entry name" value="Thionin"/>
</dbReference>
<feature type="chain" id="PRO_5044721209" description="Acidic protein" evidence="9">
    <location>
        <begin position="27"/>
        <end position="138"/>
    </location>
</feature>
<dbReference type="GO" id="GO:0006952">
    <property type="term" value="P:defense response"/>
    <property type="evidence" value="ECO:0007669"/>
    <property type="project" value="UniProtKB-KW"/>
</dbReference>
<evidence type="ECO:0000256" key="3">
    <source>
        <dbReference type="ARBA" id="ARBA00022525"/>
    </source>
</evidence>
<dbReference type="Proteomes" id="UP001497457">
    <property type="component" value="Chromosome 14rd"/>
</dbReference>
<organism evidence="10 12">
    <name type="scientific">Urochloa decumbens</name>
    <dbReference type="NCBI Taxonomy" id="240449"/>
    <lineage>
        <taxon>Eukaryota</taxon>
        <taxon>Viridiplantae</taxon>
        <taxon>Streptophyta</taxon>
        <taxon>Embryophyta</taxon>
        <taxon>Tracheophyta</taxon>
        <taxon>Spermatophyta</taxon>
        <taxon>Magnoliopsida</taxon>
        <taxon>Liliopsida</taxon>
        <taxon>Poales</taxon>
        <taxon>Poaceae</taxon>
        <taxon>PACMAD clade</taxon>
        <taxon>Panicoideae</taxon>
        <taxon>Panicodae</taxon>
        <taxon>Paniceae</taxon>
        <taxon>Melinidinae</taxon>
        <taxon>Urochloa</taxon>
    </lineage>
</organism>
<evidence type="ECO:0000256" key="6">
    <source>
        <dbReference type="ARBA" id="ARBA00022821"/>
    </source>
</evidence>
<reference evidence="12" key="1">
    <citation type="submission" date="2024-06" db="EMBL/GenBank/DDBJ databases">
        <authorList>
            <person name="Ryan C."/>
        </authorList>
    </citation>
    <scope>NUCLEOTIDE SEQUENCE [LARGE SCALE GENOMIC DNA]</scope>
</reference>
<dbReference type="InterPro" id="IPR036391">
    <property type="entry name" value="Thionin-like_sf"/>
</dbReference>
<evidence type="ECO:0000256" key="7">
    <source>
        <dbReference type="ARBA" id="ARBA00023157"/>
    </source>
</evidence>
<dbReference type="FunFam" id="3.30.1350.10:FF:000001">
    <property type="entry name" value="Hellethionin-D"/>
    <property type="match status" value="1"/>
</dbReference>
<evidence type="ECO:0000256" key="2">
    <source>
        <dbReference type="ARBA" id="ARBA00004613"/>
    </source>
</evidence>
<comment type="function">
    <text evidence="1">Thionins are small plant proteins which are toxic to animal cells. They seem to exert their toxic effect at the level of the cell membrane. Their precise function is not known.</text>
</comment>
<evidence type="ECO:0000256" key="8">
    <source>
        <dbReference type="ARBA" id="ARBA00043965"/>
    </source>
</evidence>
<comment type="subcellular location">
    <subcellularLocation>
        <location evidence="2">Secreted</location>
    </subcellularLocation>
</comment>
<dbReference type="AlphaFoldDB" id="A0ABC8WZY3"/>
<dbReference type="PANTHER" id="PTHR33920">
    <property type="entry name" value="THIONIN-2.1-RELATED"/>
    <property type="match status" value="1"/>
</dbReference>
<evidence type="ECO:0000256" key="9">
    <source>
        <dbReference type="SAM" id="SignalP"/>
    </source>
</evidence>
<dbReference type="PANTHER" id="PTHR33920:SF2">
    <property type="entry name" value="THIONIN-2.1-RELATED"/>
    <property type="match status" value="1"/>
</dbReference>
<proteinExistence type="inferred from homology"/>
<evidence type="ECO:0000313" key="10">
    <source>
        <dbReference type="EMBL" id="CAL4917945.1"/>
    </source>
</evidence>
<dbReference type="Pfam" id="PF00321">
    <property type="entry name" value="Thionin"/>
    <property type="match status" value="1"/>
</dbReference>
<dbReference type="SUPFAM" id="SSF57429">
    <property type="entry name" value="Crambin-like"/>
    <property type="match status" value="1"/>
</dbReference>
<keyword evidence="5 9" id="KW-0732">Signal</keyword>
<dbReference type="PRINTS" id="PR00287">
    <property type="entry name" value="THIONIN"/>
</dbReference>
<accession>A0ABC8WZY3</accession>
<evidence type="ECO:0008006" key="13">
    <source>
        <dbReference type="Google" id="ProtNLM"/>
    </source>
</evidence>
<dbReference type="EMBL" id="OZ075123">
    <property type="protein sequence ID" value="CAL4917945.1"/>
    <property type="molecule type" value="Genomic_DNA"/>
</dbReference>
<evidence type="ECO:0000313" key="12">
    <source>
        <dbReference type="Proteomes" id="UP001497457"/>
    </source>
</evidence>
<keyword evidence="6" id="KW-0611">Plant defense</keyword>
<sequence>MEAKRLKISFIVVVLFLGLALEQITANSESCCPSRTARNIYNTCRFTGAPRSSCASMSGCRLAGQDCAGYPYLTHTNSGKANNNALEFCKLGCASSVCSNIKAVVGNEEANDVLDRCGELCYRFCTEHVDTAATTVVS</sequence>
<dbReference type="EMBL" id="OZ075124">
    <property type="protein sequence ID" value="CAL4926262.1"/>
    <property type="molecule type" value="Genomic_DNA"/>
</dbReference>
<keyword evidence="12" id="KW-1185">Reference proteome</keyword>
<evidence type="ECO:0000256" key="5">
    <source>
        <dbReference type="ARBA" id="ARBA00022729"/>
    </source>
</evidence>
<evidence type="ECO:0000256" key="4">
    <source>
        <dbReference type="ARBA" id="ARBA00022656"/>
    </source>
</evidence>
<dbReference type="Proteomes" id="UP001497457">
    <property type="component" value="Chromosome 13rd"/>
</dbReference>
<reference evidence="10 12" key="2">
    <citation type="submission" date="2024-10" db="EMBL/GenBank/DDBJ databases">
        <authorList>
            <person name="Ryan C."/>
        </authorList>
    </citation>
    <scope>NUCLEOTIDE SEQUENCE [LARGE SCALE GENOMIC DNA]</scope>
</reference>
<comment type="similarity">
    <text evidence="8">Belongs to the plant thionin (TC 1.C.44) family. 4 C-C subfamily.</text>
</comment>
<evidence type="ECO:0000256" key="1">
    <source>
        <dbReference type="ARBA" id="ARBA00002847"/>
    </source>
</evidence>
<evidence type="ECO:0000313" key="11">
    <source>
        <dbReference type="EMBL" id="CAL4926262.1"/>
    </source>
</evidence>
<dbReference type="Gene3D" id="3.30.1350.10">
    <property type="entry name" value="Thionin-like"/>
    <property type="match status" value="1"/>
</dbReference>